<organism evidence="2 3">
    <name type="scientific">Choanephora cucurbitarum</name>
    <dbReference type="NCBI Taxonomy" id="101091"/>
    <lineage>
        <taxon>Eukaryota</taxon>
        <taxon>Fungi</taxon>
        <taxon>Fungi incertae sedis</taxon>
        <taxon>Mucoromycota</taxon>
        <taxon>Mucoromycotina</taxon>
        <taxon>Mucoromycetes</taxon>
        <taxon>Mucorales</taxon>
        <taxon>Mucorineae</taxon>
        <taxon>Choanephoraceae</taxon>
        <taxon>Choanephoroideae</taxon>
        <taxon>Choanephora</taxon>
    </lineage>
</organism>
<dbReference type="PANTHER" id="PTHR43968">
    <property type="match status" value="1"/>
</dbReference>
<accession>A0A1C7N9A3</accession>
<dbReference type="Pfam" id="PF13417">
    <property type="entry name" value="GST_N_3"/>
    <property type="match status" value="1"/>
</dbReference>
<dbReference type="STRING" id="101091.A0A1C7N9A3"/>
<dbReference type="SUPFAM" id="SSF47616">
    <property type="entry name" value="GST C-terminal domain-like"/>
    <property type="match status" value="1"/>
</dbReference>
<dbReference type="Gene3D" id="1.20.1050.10">
    <property type="match status" value="1"/>
</dbReference>
<dbReference type="InterPro" id="IPR010987">
    <property type="entry name" value="Glutathione-S-Trfase_C-like"/>
</dbReference>
<dbReference type="Gene3D" id="3.40.30.10">
    <property type="entry name" value="Glutaredoxin"/>
    <property type="match status" value="1"/>
</dbReference>
<protein>
    <recommendedName>
        <fullName evidence="1">GST C-terminal domain-containing protein</fullName>
    </recommendedName>
</protein>
<dbReference type="Proteomes" id="UP000093000">
    <property type="component" value="Unassembled WGS sequence"/>
</dbReference>
<dbReference type="AlphaFoldDB" id="A0A1C7N9A3"/>
<dbReference type="Pfam" id="PF14497">
    <property type="entry name" value="GST_C_3"/>
    <property type="match status" value="1"/>
</dbReference>
<evidence type="ECO:0000313" key="2">
    <source>
        <dbReference type="EMBL" id="OBZ85508.1"/>
    </source>
</evidence>
<evidence type="ECO:0000313" key="3">
    <source>
        <dbReference type="Proteomes" id="UP000093000"/>
    </source>
</evidence>
<sequence>MDNSEDSSLVLYTHEVSPWGDRAVAILREANLKFEYVVLNPFQAPEWLMPSEPIKRAKVRFASNYFAEKINPIMRACATDFHNKQTQATYKQQVTEFFYKFHEMLLEQAPTGPYFLGQSFSLADVAISPFFLRLQSFNKLCFDGFGDDILKECPRLLEFYQGISSRPSSQETFMGDKAFIDFQDSIFHFFQKPSN</sequence>
<evidence type="ECO:0000259" key="1">
    <source>
        <dbReference type="PROSITE" id="PS50405"/>
    </source>
</evidence>
<dbReference type="InterPro" id="IPR004045">
    <property type="entry name" value="Glutathione_S-Trfase_N"/>
</dbReference>
<dbReference type="PROSITE" id="PS50405">
    <property type="entry name" value="GST_CTER"/>
    <property type="match status" value="1"/>
</dbReference>
<dbReference type="CDD" id="cd00570">
    <property type="entry name" value="GST_N_family"/>
    <property type="match status" value="1"/>
</dbReference>
<dbReference type="OrthoDB" id="202840at2759"/>
<keyword evidence="3" id="KW-1185">Reference proteome</keyword>
<feature type="domain" description="GST C-terminal" evidence="1">
    <location>
        <begin position="52"/>
        <end position="187"/>
    </location>
</feature>
<dbReference type="InterPro" id="IPR050983">
    <property type="entry name" value="GST_Omega/HSP26"/>
</dbReference>
<dbReference type="InterPro" id="IPR036249">
    <property type="entry name" value="Thioredoxin-like_sf"/>
</dbReference>
<dbReference type="InterPro" id="IPR004046">
    <property type="entry name" value="GST_C"/>
</dbReference>
<dbReference type="InParanoid" id="A0A1C7N9A3"/>
<comment type="caution">
    <text evidence="2">The sequence shown here is derived from an EMBL/GenBank/DDBJ whole genome shotgun (WGS) entry which is preliminary data.</text>
</comment>
<dbReference type="GO" id="GO:0005737">
    <property type="term" value="C:cytoplasm"/>
    <property type="evidence" value="ECO:0007669"/>
    <property type="project" value="TreeGrafter"/>
</dbReference>
<gene>
    <name evidence="2" type="ORF">A0J61_06442</name>
</gene>
<dbReference type="SUPFAM" id="SSF52833">
    <property type="entry name" value="Thioredoxin-like"/>
    <property type="match status" value="1"/>
</dbReference>
<dbReference type="CDD" id="cd00299">
    <property type="entry name" value="GST_C_family"/>
    <property type="match status" value="1"/>
</dbReference>
<name>A0A1C7N9A3_9FUNG</name>
<dbReference type="PANTHER" id="PTHR43968:SF6">
    <property type="entry name" value="GLUTATHIONE S-TRANSFERASE OMEGA"/>
    <property type="match status" value="1"/>
</dbReference>
<dbReference type="EMBL" id="LUGH01000389">
    <property type="protein sequence ID" value="OBZ85508.1"/>
    <property type="molecule type" value="Genomic_DNA"/>
</dbReference>
<dbReference type="InterPro" id="IPR036282">
    <property type="entry name" value="Glutathione-S-Trfase_C_sf"/>
</dbReference>
<reference evidence="2 3" key="1">
    <citation type="submission" date="2016-03" db="EMBL/GenBank/DDBJ databases">
        <title>Choanephora cucurbitarum.</title>
        <authorList>
            <person name="Min B."/>
            <person name="Park H."/>
            <person name="Park J.-H."/>
            <person name="Shin H.-D."/>
            <person name="Choi I.-G."/>
        </authorList>
    </citation>
    <scope>NUCLEOTIDE SEQUENCE [LARGE SCALE GENOMIC DNA]</scope>
    <source>
        <strain evidence="2 3">KUS-F28377</strain>
    </source>
</reference>
<proteinExistence type="predicted"/>